<evidence type="ECO:0000256" key="1">
    <source>
        <dbReference type="ARBA" id="ARBA00010935"/>
    </source>
</evidence>
<organism evidence="10">
    <name type="scientific">Perkinsus marinus (strain ATCC 50983 / TXsc)</name>
    <dbReference type="NCBI Taxonomy" id="423536"/>
    <lineage>
        <taxon>Eukaryota</taxon>
        <taxon>Sar</taxon>
        <taxon>Alveolata</taxon>
        <taxon>Perkinsozoa</taxon>
        <taxon>Perkinsea</taxon>
        <taxon>Perkinsida</taxon>
        <taxon>Perkinsidae</taxon>
        <taxon>Perkinsus</taxon>
    </lineage>
</organism>
<dbReference type="PROSITE" id="PS50005">
    <property type="entry name" value="TPR"/>
    <property type="match status" value="1"/>
</dbReference>
<feature type="domain" description="Tetratricopeptide repeat protein 21A/21B C-terminal ARM" evidence="6">
    <location>
        <begin position="1141"/>
        <end position="1328"/>
    </location>
</feature>
<dbReference type="GO" id="GO:0030991">
    <property type="term" value="C:intraciliary transport particle A"/>
    <property type="evidence" value="ECO:0007669"/>
    <property type="project" value="TreeGrafter"/>
</dbReference>
<dbReference type="InterPro" id="IPR056836">
    <property type="entry name" value="ARM_TT21_4th"/>
</dbReference>
<dbReference type="InterPro" id="IPR019734">
    <property type="entry name" value="TPR_rpt"/>
</dbReference>
<reference evidence="9 10" key="1">
    <citation type="submission" date="2008-07" db="EMBL/GenBank/DDBJ databases">
        <authorList>
            <person name="El-Sayed N."/>
            <person name="Caler E."/>
            <person name="Inman J."/>
            <person name="Amedeo P."/>
            <person name="Hass B."/>
            <person name="Wortman J."/>
        </authorList>
    </citation>
    <scope>NUCLEOTIDE SEQUENCE [LARGE SCALE GENOMIC DNA]</scope>
    <source>
        <strain evidence="10">ATCC 50983 / TXsc</strain>
    </source>
</reference>
<gene>
    <name evidence="9" type="ORF">Pmar_PMAR006832</name>
</gene>
<dbReference type="Proteomes" id="UP000007800">
    <property type="component" value="Unassembled WGS sequence"/>
</dbReference>
<name>C5K6L7_PERM5</name>
<feature type="domain" description="Tetratricopeptide repeat protein 21A/21B second ARM" evidence="5">
    <location>
        <begin position="259"/>
        <end position="527"/>
    </location>
</feature>
<evidence type="ECO:0000313" key="9">
    <source>
        <dbReference type="EMBL" id="EER19937.1"/>
    </source>
</evidence>
<proteinExistence type="inferred from homology"/>
<evidence type="ECO:0000256" key="4">
    <source>
        <dbReference type="PROSITE-ProRule" id="PRU00339"/>
    </source>
</evidence>
<evidence type="ECO:0000259" key="5">
    <source>
        <dbReference type="Pfam" id="PF25060"/>
    </source>
</evidence>
<dbReference type="OMA" id="NATCVRA"/>
<feature type="domain" description="Tetratricopeptide repeat protein 21A/21B fourth ARM" evidence="8">
    <location>
        <begin position="756"/>
        <end position="872"/>
    </location>
</feature>
<dbReference type="Pfam" id="PF25063">
    <property type="entry name" value="ARM_TT21_C"/>
    <property type="match status" value="1"/>
</dbReference>
<dbReference type="PANTHER" id="PTHR14699">
    <property type="entry name" value="STI2 PROTEIN-RELATED"/>
    <property type="match status" value="1"/>
</dbReference>
<dbReference type="OrthoDB" id="10259630at2759"/>
<dbReference type="Pfam" id="PF14559">
    <property type="entry name" value="TPR_19"/>
    <property type="match status" value="1"/>
</dbReference>
<dbReference type="Pfam" id="PF25058">
    <property type="entry name" value="ARM_TT21"/>
    <property type="match status" value="1"/>
</dbReference>
<dbReference type="InterPro" id="IPR056835">
    <property type="entry name" value="ARM_TT21_5th"/>
</dbReference>
<dbReference type="GeneID" id="9058601"/>
<dbReference type="GO" id="GO:0061512">
    <property type="term" value="P:protein localization to cilium"/>
    <property type="evidence" value="ECO:0007669"/>
    <property type="project" value="TreeGrafter"/>
</dbReference>
<dbReference type="Pfam" id="PF25064">
    <property type="entry name" value="ARM_TT21_5th"/>
    <property type="match status" value="1"/>
</dbReference>
<evidence type="ECO:0000259" key="6">
    <source>
        <dbReference type="Pfam" id="PF25063"/>
    </source>
</evidence>
<keyword evidence="10" id="KW-1185">Reference proteome</keyword>
<feature type="repeat" description="TPR" evidence="4">
    <location>
        <begin position="715"/>
        <end position="748"/>
    </location>
</feature>
<accession>C5K6L7</accession>
<dbReference type="Gene3D" id="1.25.40.10">
    <property type="entry name" value="Tetratricopeptide repeat domain"/>
    <property type="match status" value="5"/>
</dbReference>
<dbReference type="PANTHER" id="PTHR14699:SF0">
    <property type="entry name" value="TETRATRICOPEPTIDE REPEAT PROTEIN 21 HOMOLOG"/>
    <property type="match status" value="1"/>
</dbReference>
<evidence type="ECO:0000313" key="10">
    <source>
        <dbReference type="Proteomes" id="UP000007800"/>
    </source>
</evidence>
<dbReference type="InterPro" id="IPR056832">
    <property type="entry name" value="ARM_TT21_2nd"/>
</dbReference>
<dbReference type="Pfam" id="PF25060">
    <property type="entry name" value="ARM_TT21_2nd"/>
    <property type="match status" value="1"/>
</dbReference>
<dbReference type="InParanoid" id="C5K6L7"/>
<dbReference type="GO" id="GO:0035721">
    <property type="term" value="P:intraciliary retrograde transport"/>
    <property type="evidence" value="ECO:0007669"/>
    <property type="project" value="TreeGrafter"/>
</dbReference>
<dbReference type="InterPro" id="IPR056834">
    <property type="entry name" value="ARM_TT21_C"/>
</dbReference>
<feature type="domain" description="Tetratricopeptide repeat protein 21A/21B fifth ARM repeats" evidence="7">
    <location>
        <begin position="1013"/>
        <end position="1114"/>
    </location>
</feature>
<dbReference type="InterPro" id="IPR011990">
    <property type="entry name" value="TPR-like_helical_dom_sf"/>
</dbReference>
<evidence type="ECO:0000259" key="8">
    <source>
        <dbReference type="Pfam" id="PF25068"/>
    </source>
</evidence>
<evidence type="ECO:0000259" key="7">
    <source>
        <dbReference type="Pfam" id="PF25064"/>
    </source>
</evidence>
<dbReference type="Pfam" id="PF25068">
    <property type="entry name" value="ARM_TT21_4th"/>
    <property type="match status" value="1"/>
</dbReference>
<evidence type="ECO:0000256" key="2">
    <source>
        <dbReference type="ARBA" id="ARBA00022737"/>
    </source>
</evidence>
<keyword evidence="2" id="KW-0677">Repeat</keyword>
<dbReference type="EMBL" id="GG670888">
    <property type="protein sequence ID" value="EER19937.1"/>
    <property type="molecule type" value="Genomic_DNA"/>
</dbReference>
<protein>
    <submittedName>
        <fullName evidence="9">Uncharacterized protein</fullName>
    </submittedName>
</protein>
<keyword evidence="3 4" id="KW-0802">TPR repeat</keyword>
<dbReference type="GO" id="GO:0005929">
    <property type="term" value="C:cilium"/>
    <property type="evidence" value="ECO:0007669"/>
    <property type="project" value="GOC"/>
</dbReference>
<dbReference type="SMART" id="SM00028">
    <property type="entry name" value="TPR"/>
    <property type="match status" value="10"/>
</dbReference>
<dbReference type="RefSeq" id="XP_002788141.1">
    <property type="nucleotide sequence ID" value="XM_002788095.1"/>
</dbReference>
<sequence length="1329" mass="147792">MSEQLTSEQVCSLAFYYWRKGYHNAIGPLLERLLPSDANDRSVRELLTAAHIPITIQLPGKDQSAISTLQQKASTATVENRGIGYLDANPAYQKWDDPISVNTPEDSASSLLNPTGMALKGWSIIDQGFQRMAKGQVKNFNTAVLDAAMLWFEASLQRSSDVLEAAMGKAEVLIAKRQVPPALHVLAECMATHGIWYSPIGHTQAWASLLASEFDQAYDIVDRARANSTLMTADDIELEKLSLVHLVATEGPSTKVVQSVQKVQDLCLQKEPHNVKILLDLASLITRLCATPTASRGSPPYRSPSSSGESYVGACLTEIGYQKLMMGLPNEATEYFNRAMSASNEGSEIDALYGTIWCCVATGDFQEASDQFDLLSEITTSAKSGKSAEVAYLKSIITSHEGQSAQAVAALNECLTLHLTRFKHSTGQDFYHHLNPYFMMKIAYEYIGLSEPTQEGASSGGSSNLARGVKVLETVSRFMPGLLSIKMALAQASINMGSPDKAMRLLGQSLKADPPYIETYIRLARLHSALGQKDTAAKYLEQGFAQDFGIRSHPLYAAVRAEGLMMDNRVQEAIKLLREAIEVDGIRQKTGKNPSQKASKGLSFTLGDRSMLFRTFIEALTMGDLTVEAKRLQEDAMVEFSGTNEESTIIVAGAEIAVRRGDIGEALTALSRVPPSSASYGKARLAMGDIFKNHKKDKKAYAQCYMDVCNHEPSAVNLTRLGDAYITILEPTLAIEAFEKARRLDKSSNHTSDHNLVKKIARAWTQMHDYEKAIECYKAALKRADSMPISTDLAKLYLDLGRYQECIQEMERHLSVPHDEASTDQVADRVESFLLLSRAYQKEHASTALHHGDARGMNLSVPQSLEALKAAKETSLKSLAALGFVLGKSSVTDDDEEDGDLHMLRKLAADVHYQLGQYLEHLENNSDAAIGQYTVAVELDNHHESALMSLARLNFARGDADSCEKTLRALLRINRDHKDADMLLASVMALRAQKALTAFSADEEGVLIESTDEFKAVIGHYKDMLDNDPTNFKALAQLLLLFRKTGRWVSLDDRFEHRADHCRGVPQRPVLRFSQGMLSRWLNQPQEAIAEFNDARKDQEYRYEAIMHMIEMYLFPDPSDGCSLEGLAPTTRPPMTNITEAKDLCIELAEREKLGWIPRLRVLRYQADLLTRNKTLVEAALSDLMALFNESRTYVPALLAVSQGLILSKQNSKARNQLKRICEYNPDYADDFEKAWLLLADLYIANGKYDLATKLCLQARDQNQSCGRAWELLGLIYEKEQAYKDAAMHYQRASELFCERRAAVGYRLAFNFLKAKRYVDSIRVCHKVG</sequence>
<dbReference type="InterPro" id="IPR040364">
    <property type="entry name" value="TTC21A/TTC21B"/>
</dbReference>
<evidence type="ECO:0000256" key="3">
    <source>
        <dbReference type="ARBA" id="ARBA00022803"/>
    </source>
</evidence>
<comment type="similarity">
    <text evidence="1">Belongs to the TTC21 family.</text>
</comment>
<dbReference type="SUPFAM" id="SSF48452">
    <property type="entry name" value="TPR-like"/>
    <property type="match status" value="4"/>
</dbReference>